<dbReference type="Proteomes" id="UP000294911">
    <property type="component" value="Unassembled WGS sequence"/>
</dbReference>
<dbReference type="Pfam" id="PF13977">
    <property type="entry name" value="TetR_C_6"/>
    <property type="match status" value="1"/>
</dbReference>
<gene>
    <name evidence="2" type="ORF">EV191_12440</name>
</gene>
<proteinExistence type="predicted"/>
<name>A0A4R2Q2R5_9PSEU</name>
<dbReference type="InterPro" id="IPR039538">
    <property type="entry name" value="BetI_C"/>
</dbReference>
<reference evidence="2 3" key="1">
    <citation type="submission" date="2019-03" db="EMBL/GenBank/DDBJ databases">
        <title>Genomic Encyclopedia of Type Strains, Phase IV (KMG-IV): sequencing the most valuable type-strain genomes for metagenomic binning, comparative biology and taxonomic classification.</title>
        <authorList>
            <person name="Goeker M."/>
        </authorList>
    </citation>
    <scope>NUCLEOTIDE SEQUENCE [LARGE SCALE GENOMIC DNA]</scope>
    <source>
        <strain evidence="2 3">DSM 45765</strain>
    </source>
</reference>
<keyword evidence="3" id="KW-1185">Reference proteome</keyword>
<comment type="caution">
    <text evidence="2">The sequence shown here is derived from an EMBL/GenBank/DDBJ whole genome shotgun (WGS) entry which is preliminary data.</text>
</comment>
<evidence type="ECO:0000313" key="2">
    <source>
        <dbReference type="EMBL" id="TCP42074.1"/>
    </source>
</evidence>
<protein>
    <submittedName>
        <fullName evidence="2">TetR family transcriptional regulator</fullName>
    </submittedName>
</protein>
<evidence type="ECO:0000313" key="3">
    <source>
        <dbReference type="Proteomes" id="UP000294911"/>
    </source>
</evidence>
<organism evidence="2 3">
    <name type="scientific">Tamaricihabitans halophyticus</name>
    <dbReference type="NCBI Taxonomy" id="1262583"/>
    <lineage>
        <taxon>Bacteria</taxon>
        <taxon>Bacillati</taxon>
        <taxon>Actinomycetota</taxon>
        <taxon>Actinomycetes</taxon>
        <taxon>Pseudonocardiales</taxon>
        <taxon>Pseudonocardiaceae</taxon>
        <taxon>Tamaricihabitans</taxon>
    </lineage>
</organism>
<dbReference type="EMBL" id="SLXQ01000024">
    <property type="protein sequence ID" value="TCP42074.1"/>
    <property type="molecule type" value="Genomic_DNA"/>
</dbReference>
<accession>A0A4R2Q2R5</accession>
<dbReference type="SUPFAM" id="SSF46689">
    <property type="entry name" value="Homeodomain-like"/>
    <property type="match status" value="1"/>
</dbReference>
<dbReference type="InterPro" id="IPR009057">
    <property type="entry name" value="Homeodomain-like_sf"/>
</dbReference>
<sequence>MSTVAHEAGVSVGLIQRYFATKAQLLEFAFSYLVDSTYGRLEAVERTGDVAETAYLMLEAMLPLDEERYAESVTWIAFLAGALPIPDAIEPHVVSMRRMRLLLESCGLSTVDAMLLTSVVDGLCVDMVTSPAEVTPELGRACLRRAVGRVFGGAG</sequence>
<dbReference type="InterPro" id="IPR036271">
    <property type="entry name" value="Tet_transcr_reg_TetR-rel_C_sf"/>
</dbReference>
<dbReference type="SUPFAM" id="SSF48498">
    <property type="entry name" value="Tetracyclin repressor-like, C-terminal domain"/>
    <property type="match status" value="1"/>
</dbReference>
<dbReference type="Gene3D" id="1.10.357.10">
    <property type="entry name" value="Tetracycline Repressor, domain 2"/>
    <property type="match status" value="1"/>
</dbReference>
<evidence type="ECO:0000259" key="1">
    <source>
        <dbReference type="Pfam" id="PF13977"/>
    </source>
</evidence>
<dbReference type="AlphaFoldDB" id="A0A4R2Q2R5"/>
<feature type="domain" description="BetI-type transcriptional repressor C-terminal" evidence="1">
    <location>
        <begin position="52"/>
        <end position="151"/>
    </location>
</feature>